<dbReference type="GO" id="GO:0071897">
    <property type="term" value="P:DNA biosynthetic process"/>
    <property type="evidence" value="ECO:0007669"/>
    <property type="project" value="UniProtKB-ARBA"/>
</dbReference>
<dbReference type="InterPro" id="IPR041577">
    <property type="entry name" value="RT_RNaseH_2"/>
</dbReference>
<dbReference type="InterPro" id="IPR043502">
    <property type="entry name" value="DNA/RNA_pol_sf"/>
</dbReference>
<keyword evidence="1" id="KW-0472">Membrane</keyword>
<keyword evidence="1" id="KW-1133">Transmembrane helix</keyword>
<evidence type="ECO:0000256" key="1">
    <source>
        <dbReference type="SAM" id="Phobius"/>
    </source>
</evidence>
<name>A0A4Y1ZYI7_ARAVE</name>
<gene>
    <name evidence="3" type="ORF">AVEN_115287_1</name>
</gene>
<keyword evidence="1" id="KW-0812">Transmembrane</keyword>
<organism evidence="3 4">
    <name type="scientific">Araneus ventricosus</name>
    <name type="common">Orbweaver spider</name>
    <name type="synonym">Epeira ventricosa</name>
    <dbReference type="NCBI Taxonomy" id="182803"/>
    <lineage>
        <taxon>Eukaryota</taxon>
        <taxon>Metazoa</taxon>
        <taxon>Ecdysozoa</taxon>
        <taxon>Arthropoda</taxon>
        <taxon>Chelicerata</taxon>
        <taxon>Arachnida</taxon>
        <taxon>Araneae</taxon>
        <taxon>Araneomorphae</taxon>
        <taxon>Entelegynae</taxon>
        <taxon>Araneoidea</taxon>
        <taxon>Araneidae</taxon>
        <taxon>Araneus</taxon>
    </lineage>
</organism>
<dbReference type="OrthoDB" id="6432266at2759"/>
<reference evidence="3 4" key="1">
    <citation type="journal article" date="2019" name="Sci. Rep.">
        <title>Orb-weaving spider Araneus ventricosus genome elucidates the spidroin gene catalogue.</title>
        <authorList>
            <person name="Kono N."/>
            <person name="Nakamura H."/>
            <person name="Ohtoshi R."/>
            <person name="Moran D.A.P."/>
            <person name="Shinohara A."/>
            <person name="Yoshida Y."/>
            <person name="Fujiwara M."/>
            <person name="Mori M."/>
            <person name="Tomita M."/>
            <person name="Arakawa K."/>
        </authorList>
    </citation>
    <scope>NUCLEOTIDE SEQUENCE [LARGE SCALE GENOMIC DNA]</scope>
</reference>
<proteinExistence type="predicted"/>
<evidence type="ECO:0000313" key="3">
    <source>
        <dbReference type="EMBL" id="GBL72347.1"/>
    </source>
</evidence>
<dbReference type="EMBL" id="BGPR01000001">
    <property type="protein sequence ID" value="GBL72347.1"/>
    <property type="molecule type" value="Genomic_DNA"/>
</dbReference>
<evidence type="ECO:0000313" key="4">
    <source>
        <dbReference type="Proteomes" id="UP000499080"/>
    </source>
</evidence>
<dbReference type="Proteomes" id="UP000499080">
    <property type="component" value="Unassembled WGS sequence"/>
</dbReference>
<feature type="transmembrane region" description="Helical" evidence="1">
    <location>
        <begin position="66"/>
        <end position="84"/>
    </location>
</feature>
<sequence length="85" mass="9246">MVNKAIKLYLTSEPCLALPDFSKPFAVCSDASKLALVAVLVQEDETGFLHPIAFASRKLSKVETKFAVVELETMAIVFAFLAVIV</sequence>
<dbReference type="Gene3D" id="3.10.20.370">
    <property type="match status" value="1"/>
</dbReference>
<dbReference type="SUPFAM" id="SSF56672">
    <property type="entry name" value="DNA/RNA polymerases"/>
    <property type="match status" value="1"/>
</dbReference>
<dbReference type="PANTHER" id="PTHR34072">
    <property type="entry name" value="ENZYMATIC POLYPROTEIN-RELATED"/>
    <property type="match status" value="1"/>
</dbReference>
<dbReference type="Pfam" id="PF17919">
    <property type="entry name" value="RT_RNaseH_2"/>
    <property type="match status" value="1"/>
</dbReference>
<dbReference type="PANTHER" id="PTHR34072:SF52">
    <property type="entry name" value="RIBONUCLEASE H"/>
    <property type="match status" value="1"/>
</dbReference>
<keyword evidence="4" id="KW-1185">Reference proteome</keyword>
<feature type="domain" description="Reverse transcriptase/retrotransposon-derived protein RNase H-like" evidence="2">
    <location>
        <begin position="5"/>
        <end position="80"/>
    </location>
</feature>
<evidence type="ECO:0000259" key="2">
    <source>
        <dbReference type="Pfam" id="PF17919"/>
    </source>
</evidence>
<protein>
    <recommendedName>
        <fullName evidence="2">Reverse transcriptase/retrotransposon-derived protein RNase H-like domain-containing protein</fullName>
    </recommendedName>
</protein>
<dbReference type="AlphaFoldDB" id="A0A4Y1ZYI7"/>
<comment type="caution">
    <text evidence="3">The sequence shown here is derived from an EMBL/GenBank/DDBJ whole genome shotgun (WGS) entry which is preliminary data.</text>
</comment>
<accession>A0A4Y1ZYI7</accession>